<evidence type="ECO:0000259" key="2">
    <source>
        <dbReference type="Pfam" id="PF07786"/>
    </source>
</evidence>
<dbReference type="Pfam" id="PF07786">
    <property type="entry name" value="HGSNAT_cat"/>
    <property type="match status" value="1"/>
</dbReference>
<feature type="transmembrane region" description="Helical" evidence="1">
    <location>
        <begin position="12"/>
        <end position="32"/>
    </location>
</feature>
<feature type="transmembrane region" description="Helical" evidence="1">
    <location>
        <begin position="223"/>
        <end position="243"/>
    </location>
</feature>
<evidence type="ECO:0000313" key="3">
    <source>
        <dbReference type="EMBL" id="PAV08914.1"/>
    </source>
</evidence>
<reference evidence="3 4" key="1">
    <citation type="journal article" date="2017" name="BMC Genomics">
        <title>Genomic analysis of methanogenic archaea reveals a shift towards energy conservation.</title>
        <authorList>
            <person name="Gilmore S.P."/>
            <person name="Henske J.K."/>
            <person name="Sexton J.A."/>
            <person name="Solomon K.V."/>
            <person name="Seppala S."/>
            <person name="Yoo J.I."/>
            <person name="Huyett L.M."/>
            <person name="Pressman A."/>
            <person name="Cogan J.Z."/>
            <person name="Kivenson V."/>
            <person name="Peng X."/>
            <person name="Tan Y."/>
            <person name="Valentine D.L."/>
            <person name="O'Malley M.A."/>
        </authorList>
    </citation>
    <scope>NUCLEOTIDE SEQUENCE [LARGE SCALE GENOMIC DNA]</scope>
    <source>
        <strain evidence="3 4">XII</strain>
    </source>
</reference>
<evidence type="ECO:0000256" key="1">
    <source>
        <dbReference type="SAM" id="Phobius"/>
    </source>
</evidence>
<feature type="transmembrane region" description="Helical" evidence="1">
    <location>
        <begin position="133"/>
        <end position="155"/>
    </location>
</feature>
<gene>
    <name evidence="3" type="ORF">ASJ83_01015</name>
</gene>
<organism evidence="3 4">
    <name type="scientific">Methanocorpusculum parvum</name>
    <dbReference type="NCBI Taxonomy" id="2193"/>
    <lineage>
        <taxon>Archaea</taxon>
        <taxon>Methanobacteriati</taxon>
        <taxon>Methanobacteriota</taxon>
        <taxon>Stenosarchaea group</taxon>
        <taxon>Methanomicrobia</taxon>
        <taxon>Methanomicrobiales</taxon>
        <taxon>Methanocorpusculaceae</taxon>
        <taxon>Methanocorpusculum</taxon>
    </lineage>
</organism>
<dbReference type="AlphaFoldDB" id="A0AAX0Q7Y8"/>
<dbReference type="Proteomes" id="UP000243820">
    <property type="component" value="Unassembled WGS sequence"/>
</dbReference>
<feature type="transmembrane region" description="Helical" evidence="1">
    <location>
        <begin position="175"/>
        <end position="193"/>
    </location>
</feature>
<keyword evidence="1" id="KW-1133">Transmembrane helix</keyword>
<feature type="domain" description="Heparan-alpha-glucosaminide N-acetyltransferase catalytic" evidence="2">
    <location>
        <begin position="5"/>
        <end position="231"/>
    </location>
</feature>
<feature type="transmembrane region" description="Helical" evidence="1">
    <location>
        <begin position="44"/>
        <end position="67"/>
    </location>
</feature>
<keyword evidence="1" id="KW-0812">Transmembrane</keyword>
<dbReference type="InterPro" id="IPR012429">
    <property type="entry name" value="HGSNAT_cat"/>
</dbReference>
<feature type="transmembrane region" description="Helical" evidence="1">
    <location>
        <begin position="79"/>
        <end position="101"/>
    </location>
</feature>
<feature type="transmembrane region" description="Helical" evidence="1">
    <location>
        <begin position="107"/>
        <end position="126"/>
    </location>
</feature>
<comment type="caution">
    <text evidence="3">The sequence shown here is derived from an EMBL/GenBank/DDBJ whole genome shotgun (WGS) entry which is preliminary data.</text>
</comment>
<evidence type="ECO:0000313" key="4">
    <source>
        <dbReference type="Proteomes" id="UP000243820"/>
    </source>
</evidence>
<dbReference type="RefSeq" id="WP_180738283.1">
    <property type="nucleotide sequence ID" value="NZ_LMVO01000034.1"/>
</dbReference>
<sequence>MRGSRYFELDAARGVALILMILYHILFCLYFFKTGLAPWFDPYTMSGAPIAFLFVVIAGVSLVLSTGRETDPVRSAKKLFFRGLYLLCFATVITIVTWLVYPAETVVFGILHLLGVSTILTIPFVVMKVKPYIPLVFGIICIALSPIVSLLRGPAFLIPFGITYNGFATLDYEPLIPWFGVVLLGVALGSVVYKDGIRHGILTRLGEMPRGFAPLCFIGRHTLIIYLVHVPVIIGVLFLFGLVSL</sequence>
<accession>A0AAX0Q7Y8</accession>
<keyword evidence="4" id="KW-1185">Reference proteome</keyword>
<protein>
    <recommendedName>
        <fullName evidence="2">Heparan-alpha-glucosaminide N-acetyltransferase catalytic domain-containing protein</fullName>
    </recommendedName>
</protein>
<name>A0AAX0Q7Y8_9EURY</name>
<dbReference type="EMBL" id="LMVO01000034">
    <property type="protein sequence ID" value="PAV08914.1"/>
    <property type="molecule type" value="Genomic_DNA"/>
</dbReference>
<proteinExistence type="predicted"/>
<keyword evidence="1" id="KW-0472">Membrane</keyword>